<accession>A0A7X3LFC0</accession>
<gene>
    <name evidence="2" type="ORF">GRF59_00100</name>
</gene>
<name>A0A7X3LFC0_9BACL</name>
<feature type="domain" description="Aminoglycoside phosphotransferase" evidence="1">
    <location>
        <begin position="26"/>
        <end position="239"/>
    </location>
</feature>
<dbReference type="EMBL" id="WUBI01000001">
    <property type="protein sequence ID" value="MWV42020.1"/>
    <property type="molecule type" value="Genomic_DNA"/>
</dbReference>
<protein>
    <submittedName>
        <fullName evidence="2">Phosphotransferase</fullName>
    </submittedName>
</protein>
<dbReference type="Pfam" id="PF01636">
    <property type="entry name" value="APH"/>
    <property type="match status" value="1"/>
</dbReference>
<evidence type="ECO:0000313" key="3">
    <source>
        <dbReference type="Proteomes" id="UP000460318"/>
    </source>
</evidence>
<dbReference type="AlphaFoldDB" id="A0A7X3LFC0"/>
<proteinExistence type="predicted"/>
<keyword evidence="2" id="KW-0808">Transferase</keyword>
<dbReference type="SUPFAM" id="SSF56112">
    <property type="entry name" value="Protein kinase-like (PK-like)"/>
    <property type="match status" value="1"/>
</dbReference>
<dbReference type="InterPro" id="IPR051678">
    <property type="entry name" value="AGP_Transferase"/>
</dbReference>
<sequence length="305" mass="34478">MVTQDQWEQIACLTEPGARLLRSVELKGGVSAQVTMLEIEQADGSMKKLVVRQHGAADRTRNQNIARDEYKLLQGLTEAGLPVPQAYAYGDSGGGSAVPYIVTDFVEGQVELAPRDVHDAMHQLANVLTDIHQADWKRRSLVFLPEQTDWCSAKLENRPAEPDESLCESRIREVLESAWPLRQANRDVLLHGDFWPGNVLWSQGRIAAVIDWEDAALGDPLFDLANARLEILWAYGKEAMEEFTQHYISRNPQTDFSGLSHWDLFAALKPASGLSDWGLEPETEQNMRQRHRWFTDQAFARIEAR</sequence>
<comment type="caution">
    <text evidence="2">The sequence shown here is derived from an EMBL/GenBank/DDBJ whole genome shotgun (WGS) entry which is preliminary data.</text>
</comment>
<evidence type="ECO:0000313" key="2">
    <source>
        <dbReference type="EMBL" id="MWV42020.1"/>
    </source>
</evidence>
<dbReference type="InterPro" id="IPR011009">
    <property type="entry name" value="Kinase-like_dom_sf"/>
</dbReference>
<reference evidence="2 3" key="1">
    <citation type="submission" date="2019-12" db="EMBL/GenBank/DDBJ databases">
        <title>Paenibacillus sp. nov., an endophytic bacterium isolated from the stem of Dendrobium.</title>
        <authorList>
            <person name="Zhao R."/>
        </authorList>
    </citation>
    <scope>NUCLEOTIDE SEQUENCE [LARGE SCALE GENOMIC DNA]</scope>
    <source>
        <strain evidence="2 3">HJL G12</strain>
    </source>
</reference>
<dbReference type="InterPro" id="IPR002575">
    <property type="entry name" value="Aminoglycoside_PTrfase"/>
</dbReference>
<keyword evidence="3" id="KW-1185">Reference proteome</keyword>
<dbReference type="Gene3D" id="3.90.1200.10">
    <property type="match status" value="1"/>
</dbReference>
<dbReference type="PANTHER" id="PTHR21310">
    <property type="entry name" value="AMINOGLYCOSIDE PHOSPHOTRANSFERASE-RELATED-RELATED"/>
    <property type="match status" value="1"/>
</dbReference>
<evidence type="ECO:0000259" key="1">
    <source>
        <dbReference type="Pfam" id="PF01636"/>
    </source>
</evidence>
<dbReference type="Proteomes" id="UP000460318">
    <property type="component" value="Unassembled WGS sequence"/>
</dbReference>
<organism evidence="2 3">
    <name type="scientific">Paenibacillus dendrobii</name>
    <dbReference type="NCBI Taxonomy" id="2691084"/>
    <lineage>
        <taxon>Bacteria</taxon>
        <taxon>Bacillati</taxon>
        <taxon>Bacillota</taxon>
        <taxon>Bacilli</taxon>
        <taxon>Bacillales</taxon>
        <taxon>Paenibacillaceae</taxon>
        <taxon>Paenibacillus</taxon>
    </lineage>
</organism>
<dbReference type="GO" id="GO:0016740">
    <property type="term" value="F:transferase activity"/>
    <property type="evidence" value="ECO:0007669"/>
    <property type="project" value="UniProtKB-KW"/>
</dbReference>
<dbReference type="Gene3D" id="3.30.200.20">
    <property type="entry name" value="Phosphorylase Kinase, domain 1"/>
    <property type="match status" value="1"/>
</dbReference>